<name>X1B7K3_9ZZZZ</name>
<proteinExistence type="predicted"/>
<reference evidence="1" key="1">
    <citation type="journal article" date="2014" name="Front. Microbiol.">
        <title>High frequency of phylogenetically diverse reductive dehalogenase-homologous genes in deep subseafloor sedimentary metagenomes.</title>
        <authorList>
            <person name="Kawai M."/>
            <person name="Futagami T."/>
            <person name="Toyoda A."/>
            <person name="Takaki Y."/>
            <person name="Nishi S."/>
            <person name="Hori S."/>
            <person name="Arai W."/>
            <person name="Tsubouchi T."/>
            <person name="Morono Y."/>
            <person name="Uchiyama I."/>
            <person name="Ito T."/>
            <person name="Fujiyama A."/>
            <person name="Inagaki F."/>
            <person name="Takami H."/>
        </authorList>
    </citation>
    <scope>NUCLEOTIDE SEQUENCE</scope>
    <source>
        <strain evidence="1">Expedition CK06-06</strain>
    </source>
</reference>
<organism evidence="1">
    <name type="scientific">marine sediment metagenome</name>
    <dbReference type="NCBI Taxonomy" id="412755"/>
    <lineage>
        <taxon>unclassified sequences</taxon>
        <taxon>metagenomes</taxon>
        <taxon>ecological metagenomes</taxon>
    </lineage>
</organism>
<evidence type="ECO:0000313" key="1">
    <source>
        <dbReference type="EMBL" id="GAG91754.1"/>
    </source>
</evidence>
<gene>
    <name evidence="1" type="ORF">S01H4_42517</name>
</gene>
<dbReference type="EMBL" id="BART01023356">
    <property type="protein sequence ID" value="GAG91754.1"/>
    <property type="molecule type" value="Genomic_DNA"/>
</dbReference>
<sequence>LKLINMNIGIEIANGDDEFSFINQGKMFGKDVKLGGANGFIDRVAGISGPLYHMTARIENYQKILGEHRMFYPGGIAQRAAVAGEVPNKKLSDHVLKITPNLDYTYKYEEGQCVLFEHEYQLNAGANTIKYWLYNDVGAILNNGDARADIYLVAEYVDSYDDTSEYTITKAYSTEHTIAQAADADDWDSLSATMTLATASKMRVRLLISYYDLVGDIFIDPQATLS</sequence>
<dbReference type="AlphaFoldDB" id="X1B7K3"/>
<feature type="non-terminal residue" evidence="1">
    <location>
        <position position="1"/>
    </location>
</feature>
<protein>
    <submittedName>
        <fullName evidence="1">Uncharacterized protein</fullName>
    </submittedName>
</protein>
<comment type="caution">
    <text evidence="1">The sequence shown here is derived from an EMBL/GenBank/DDBJ whole genome shotgun (WGS) entry which is preliminary data.</text>
</comment>
<accession>X1B7K3</accession>